<dbReference type="Gene3D" id="3.20.20.80">
    <property type="entry name" value="Glycosidases"/>
    <property type="match status" value="1"/>
</dbReference>
<feature type="non-terminal residue" evidence="1">
    <location>
        <position position="1"/>
    </location>
</feature>
<organism evidence="1 2">
    <name type="scientific">Corynascus novoguineensis</name>
    <dbReference type="NCBI Taxonomy" id="1126955"/>
    <lineage>
        <taxon>Eukaryota</taxon>
        <taxon>Fungi</taxon>
        <taxon>Dikarya</taxon>
        <taxon>Ascomycota</taxon>
        <taxon>Pezizomycotina</taxon>
        <taxon>Sordariomycetes</taxon>
        <taxon>Sordariomycetidae</taxon>
        <taxon>Sordariales</taxon>
        <taxon>Chaetomiaceae</taxon>
        <taxon>Corynascus</taxon>
    </lineage>
</organism>
<evidence type="ECO:0000313" key="1">
    <source>
        <dbReference type="EMBL" id="KAK4249280.1"/>
    </source>
</evidence>
<dbReference type="AlphaFoldDB" id="A0AAN7CWK6"/>
<gene>
    <name evidence="1" type="ORF">C7999DRAFT_30335</name>
</gene>
<dbReference type="EMBL" id="MU857626">
    <property type="protein sequence ID" value="KAK4249280.1"/>
    <property type="molecule type" value="Genomic_DNA"/>
</dbReference>
<reference evidence="1" key="2">
    <citation type="submission" date="2023-05" db="EMBL/GenBank/DDBJ databases">
        <authorList>
            <consortium name="Lawrence Berkeley National Laboratory"/>
            <person name="Steindorff A."/>
            <person name="Hensen N."/>
            <person name="Bonometti L."/>
            <person name="Westerberg I."/>
            <person name="Brannstrom I.O."/>
            <person name="Guillou S."/>
            <person name="Cros-Aarteil S."/>
            <person name="Calhoun S."/>
            <person name="Haridas S."/>
            <person name="Kuo A."/>
            <person name="Mondo S."/>
            <person name="Pangilinan J."/>
            <person name="Riley R."/>
            <person name="Labutti K."/>
            <person name="Andreopoulos B."/>
            <person name="Lipzen A."/>
            <person name="Chen C."/>
            <person name="Yanf M."/>
            <person name="Daum C."/>
            <person name="Ng V."/>
            <person name="Clum A."/>
            <person name="Ohm R."/>
            <person name="Martin F."/>
            <person name="Silar P."/>
            <person name="Natvig D."/>
            <person name="Lalanne C."/>
            <person name="Gautier V."/>
            <person name="Ament-Velasquez S.L."/>
            <person name="Kruys A."/>
            <person name="Hutchinson M.I."/>
            <person name="Powell A.J."/>
            <person name="Barry K."/>
            <person name="Miller A.N."/>
            <person name="Grigoriev I.V."/>
            <person name="Debuchy R."/>
            <person name="Gladieux P."/>
            <person name="Thoren M.H."/>
            <person name="Johannesson H."/>
        </authorList>
    </citation>
    <scope>NUCLEOTIDE SEQUENCE</scope>
    <source>
        <strain evidence="1">CBS 359.72</strain>
    </source>
</reference>
<dbReference type="SUPFAM" id="SSF51445">
    <property type="entry name" value="(Trans)glycosidases"/>
    <property type="match status" value="1"/>
</dbReference>
<proteinExistence type="predicted"/>
<keyword evidence="2" id="KW-1185">Reference proteome</keyword>
<accession>A0AAN7CWK6</accession>
<sequence length="55" mass="6070">AQYGGNARDEWELCVNLGSRCGPTLEQRYVTYIRPADIDKLAAAGINVLRIPTGY</sequence>
<dbReference type="InterPro" id="IPR017853">
    <property type="entry name" value="GH"/>
</dbReference>
<evidence type="ECO:0000313" key="2">
    <source>
        <dbReference type="Proteomes" id="UP001303647"/>
    </source>
</evidence>
<reference evidence="1" key="1">
    <citation type="journal article" date="2023" name="Mol. Phylogenet. Evol.">
        <title>Genome-scale phylogeny and comparative genomics of the fungal order Sordariales.</title>
        <authorList>
            <person name="Hensen N."/>
            <person name="Bonometti L."/>
            <person name="Westerberg I."/>
            <person name="Brannstrom I.O."/>
            <person name="Guillou S."/>
            <person name="Cros-Aarteil S."/>
            <person name="Calhoun S."/>
            <person name="Haridas S."/>
            <person name="Kuo A."/>
            <person name="Mondo S."/>
            <person name="Pangilinan J."/>
            <person name="Riley R."/>
            <person name="LaButti K."/>
            <person name="Andreopoulos B."/>
            <person name="Lipzen A."/>
            <person name="Chen C."/>
            <person name="Yan M."/>
            <person name="Daum C."/>
            <person name="Ng V."/>
            <person name="Clum A."/>
            <person name="Steindorff A."/>
            <person name="Ohm R.A."/>
            <person name="Martin F."/>
            <person name="Silar P."/>
            <person name="Natvig D.O."/>
            <person name="Lalanne C."/>
            <person name="Gautier V."/>
            <person name="Ament-Velasquez S.L."/>
            <person name="Kruys A."/>
            <person name="Hutchinson M.I."/>
            <person name="Powell A.J."/>
            <person name="Barry K."/>
            <person name="Miller A.N."/>
            <person name="Grigoriev I.V."/>
            <person name="Debuchy R."/>
            <person name="Gladieux P."/>
            <person name="Hiltunen Thoren M."/>
            <person name="Johannesson H."/>
        </authorList>
    </citation>
    <scope>NUCLEOTIDE SEQUENCE</scope>
    <source>
        <strain evidence="1">CBS 359.72</strain>
    </source>
</reference>
<comment type="caution">
    <text evidence="1">The sequence shown here is derived from an EMBL/GenBank/DDBJ whole genome shotgun (WGS) entry which is preliminary data.</text>
</comment>
<name>A0AAN7CWK6_9PEZI</name>
<dbReference type="Proteomes" id="UP001303647">
    <property type="component" value="Unassembled WGS sequence"/>
</dbReference>
<protein>
    <submittedName>
        <fullName evidence="1">Uncharacterized protein</fullName>
    </submittedName>
</protein>